<dbReference type="InterPro" id="IPR051044">
    <property type="entry name" value="MAG_DAG_Lipase"/>
</dbReference>
<dbReference type="RefSeq" id="WP_099305682.1">
    <property type="nucleotide sequence ID" value="NZ_PDVP01000003.1"/>
</dbReference>
<keyword evidence="2" id="KW-0378">Hydrolase</keyword>
<dbReference type="Proteomes" id="UP000221168">
    <property type="component" value="Unassembled WGS sequence"/>
</dbReference>
<name>A0A2G1QQ91_9HYPH</name>
<dbReference type="InterPro" id="IPR022742">
    <property type="entry name" value="Hydrolase_4"/>
</dbReference>
<dbReference type="OrthoDB" id="9806902at2"/>
<dbReference type="AlphaFoldDB" id="A0A2G1QQ91"/>
<accession>A0A2G1QQ91</accession>
<proteinExistence type="predicted"/>
<dbReference type="InterPro" id="IPR029058">
    <property type="entry name" value="AB_hydrolase_fold"/>
</dbReference>
<feature type="domain" description="Serine aminopeptidase S33" evidence="1">
    <location>
        <begin position="29"/>
        <end position="293"/>
    </location>
</feature>
<dbReference type="EMBL" id="PDVP01000003">
    <property type="protein sequence ID" value="PHP67630.1"/>
    <property type="molecule type" value="Genomic_DNA"/>
</dbReference>
<evidence type="ECO:0000259" key="1">
    <source>
        <dbReference type="Pfam" id="PF12146"/>
    </source>
</evidence>
<gene>
    <name evidence="2" type="ORF">CSC94_07990</name>
</gene>
<keyword evidence="3" id="KW-1185">Reference proteome</keyword>
<protein>
    <submittedName>
        <fullName evidence="2">Alpha/beta hydrolase</fullName>
    </submittedName>
</protein>
<reference evidence="2 3" key="1">
    <citation type="submission" date="2017-10" db="EMBL/GenBank/DDBJ databases">
        <title>Sedimentibacterium mangrovi gen. nov., sp. nov., a novel member of family Phyllobacteriacea isolated from mangrove sediment.</title>
        <authorList>
            <person name="Liao H."/>
            <person name="Tian Y."/>
        </authorList>
    </citation>
    <scope>NUCLEOTIDE SEQUENCE [LARGE SCALE GENOMIC DNA]</scope>
    <source>
        <strain evidence="2 3">X9-2-2</strain>
    </source>
</reference>
<evidence type="ECO:0000313" key="2">
    <source>
        <dbReference type="EMBL" id="PHP67630.1"/>
    </source>
</evidence>
<dbReference type="Gene3D" id="3.40.50.1820">
    <property type="entry name" value="alpha/beta hydrolase"/>
    <property type="match status" value="1"/>
</dbReference>
<dbReference type="GO" id="GO:0016787">
    <property type="term" value="F:hydrolase activity"/>
    <property type="evidence" value="ECO:0007669"/>
    <property type="project" value="UniProtKB-KW"/>
</dbReference>
<dbReference type="PANTHER" id="PTHR11614">
    <property type="entry name" value="PHOSPHOLIPASE-RELATED"/>
    <property type="match status" value="1"/>
</dbReference>
<organism evidence="2 3">
    <name type="scientific">Zhengella mangrovi</name>
    <dbReference type="NCBI Taxonomy" id="1982044"/>
    <lineage>
        <taxon>Bacteria</taxon>
        <taxon>Pseudomonadati</taxon>
        <taxon>Pseudomonadota</taxon>
        <taxon>Alphaproteobacteria</taxon>
        <taxon>Hyphomicrobiales</taxon>
        <taxon>Notoacmeibacteraceae</taxon>
        <taxon>Zhengella</taxon>
    </lineage>
</organism>
<evidence type="ECO:0000313" key="3">
    <source>
        <dbReference type="Proteomes" id="UP000221168"/>
    </source>
</evidence>
<sequence length="314" mass="34425">MTSAAFPSRTLASPTGATLNLYHREAEGKAVGVVQINHGLAEHAARYARFAGALANAGFHVYAQDHRGHGGTAVANTPARMFAWKDGADKVIADVDMVHDLIEAQHEGLPVIAFGHSMGGLIALNYTMRHAGRLAGAAIWNANFSAGMLGRLARAILAWERFRLGSDAASRILPKLTFQAWNRQFDPARTEFDWLSRDEPEVDKYVTDPQCGWDASISMWQDLFRFIFAGADDTKLQAIPRTLPIHLLGGEKDPATDGGKAVNDLTGRLGRLGFSTVESIVLPETRHESLNEINREEVTRRFIDWARKIAARAG</sequence>
<dbReference type="Pfam" id="PF12146">
    <property type="entry name" value="Hydrolase_4"/>
    <property type="match status" value="1"/>
</dbReference>
<dbReference type="SUPFAM" id="SSF53474">
    <property type="entry name" value="alpha/beta-Hydrolases"/>
    <property type="match status" value="1"/>
</dbReference>
<comment type="caution">
    <text evidence="2">The sequence shown here is derived from an EMBL/GenBank/DDBJ whole genome shotgun (WGS) entry which is preliminary data.</text>
</comment>